<comment type="caution">
    <text evidence="2">The sequence shown here is derived from an EMBL/GenBank/DDBJ whole genome shotgun (WGS) entry which is preliminary data.</text>
</comment>
<feature type="compositionally biased region" description="Basic and acidic residues" evidence="1">
    <location>
        <begin position="63"/>
        <end position="77"/>
    </location>
</feature>
<feature type="compositionally biased region" description="Low complexity" evidence="1">
    <location>
        <begin position="163"/>
        <end position="180"/>
    </location>
</feature>
<sequence>MPHLGQNPSARPGRSPRDRPTGSPQLLQKRLFSATTGSDMIAEAGSRYGTRGTSTRPAPSIPRRREEDRDEPVRTLRLDVLPVIPVGPVTPVPRPVDPVTPVPRPAVPADADRAAADPPAVWAGVAPAAGASPQTSQYPSTIVPPHPGRAQRSSGAAAGGGTAAARDAAGAAAGAGAAAAMPQTSQ</sequence>
<evidence type="ECO:0000313" key="2">
    <source>
        <dbReference type="EMBL" id="GAA0351805.1"/>
    </source>
</evidence>
<name>A0ABP3GU71_9ACTN</name>
<dbReference type="Proteomes" id="UP001501822">
    <property type="component" value="Unassembled WGS sequence"/>
</dbReference>
<feature type="compositionally biased region" description="Low complexity" evidence="1">
    <location>
        <begin position="116"/>
        <end position="131"/>
    </location>
</feature>
<organism evidence="2 3">
    <name type="scientific">Actinoallomurus spadix</name>
    <dbReference type="NCBI Taxonomy" id="79912"/>
    <lineage>
        <taxon>Bacteria</taxon>
        <taxon>Bacillati</taxon>
        <taxon>Actinomycetota</taxon>
        <taxon>Actinomycetes</taxon>
        <taxon>Streptosporangiales</taxon>
        <taxon>Thermomonosporaceae</taxon>
        <taxon>Actinoallomurus</taxon>
    </lineage>
</organism>
<protein>
    <submittedName>
        <fullName evidence="2">Uncharacterized protein</fullName>
    </submittedName>
</protein>
<reference evidence="3" key="1">
    <citation type="journal article" date="2019" name="Int. J. Syst. Evol. Microbiol.">
        <title>The Global Catalogue of Microorganisms (GCM) 10K type strain sequencing project: providing services to taxonomists for standard genome sequencing and annotation.</title>
        <authorList>
            <consortium name="The Broad Institute Genomics Platform"/>
            <consortium name="The Broad Institute Genome Sequencing Center for Infectious Disease"/>
            <person name="Wu L."/>
            <person name="Ma J."/>
        </authorList>
    </citation>
    <scope>NUCLEOTIDE SEQUENCE [LARGE SCALE GENOMIC DNA]</scope>
    <source>
        <strain evidence="3">JCM 3146</strain>
    </source>
</reference>
<feature type="region of interest" description="Disordered" evidence="1">
    <location>
        <begin position="1"/>
        <end position="186"/>
    </location>
</feature>
<feature type="compositionally biased region" description="Pro residues" evidence="1">
    <location>
        <begin position="88"/>
        <end position="106"/>
    </location>
</feature>
<proteinExistence type="predicted"/>
<gene>
    <name evidence="2" type="ORF">GCM10010151_46790</name>
</gene>
<dbReference type="EMBL" id="BAAABM010000045">
    <property type="protein sequence ID" value="GAA0351805.1"/>
    <property type="molecule type" value="Genomic_DNA"/>
</dbReference>
<evidence type="ECO:0000313" key="3">
    <source>
        <dbReference type="Proteomes" id="UP001501822"/>
    </source>
</evidence>
<accession>A0ABP3GU71</accession>
<keyword evidence="3" id="KW-1185">Reference proteome</keyword>
<evidence type="ECO:0000256" key="1">
    <source>
        <dbReference type="SAM" id="MobiDB-lite"/>
    </source>
</evidence>